<comment type="caution">
    <text evidence="9">The sequence shown here is derived from an EMBL/GenBank/DDBJ whole genome shotgun (WGS) entry which is preliminary data.</text>
</comment>
<keyword evidence="2 6" id="KW-0805">Transcription regulation</keyword>
<sequence length="666" mass="72214">METVEAVWRLESARIVAALVRVVRDVGLAEELAQDALVTALERWPVDGVPDNPGAWLMTVARRRAIDHVRRSRAEGRALADRHLLDGRGSHPEGHERAGEPGEAEDAGGIAGVPAAAPEDDRDDVLRLMFVTCHPVLPPAARVALTLKLIGGLTTAEIARAYLVTEQTIARRISSAKRTLAAAGVGFALPDGPELAERLATVLEAIYLIFNEGYTATAGDDLLRPTLCHEALRLGRLLAVLAPAEAEVHGLVALMEIQASREKARTAPDGAPVPLHEQNRGRWDRLLIQRGFAAMLRAREAGGRPGPYVLQAAIAVCHARARTAADTDWARIASLYDALETLRPTPVVRLNRAVAVGAARGAAEGLALADALLDEPRLRDYHLLPAVRADLLITLGRHAEARTELHRAASLTRNRAERAYLRRRADGLPADDHNPAEGTLREHARDFLARHDAGTRRSYAQTLDRLRRALGDDTPLTALTPDAVTRACATAWGDTAPATWNRHRATVRSFAAWAGVPALAAGLERRASTRTVAESLPPEAVATLCADQRHPLRERVLWLLLHESGATVAAALGLDVQDLDLDDRRAPGKGVTWRSGTARLLPELIGGRARGPLFLSDRRPGPARTPADPADVCPRTGRRRLSYERAEYLCKRATGATLRRFSPGRR</sequence>
<dbReference type="GO" id="GO:0015074">
    <property type="term" value="P:DNA integration"/>
    <property type="evidence" value="ECO:0007669"/>
    <property type="project" value="InterPro"/>
</dbReference>
<comment type="similarity">
    <text evidence="1 6">Belongs to the sigma-70 factor family. ECF subfamily.</text>
</comment>
<dbReference type="Gene3D" id="1.10.10.10">
    <property type="entry name" value="Winged helix-like DNA-binding domain superfamily/Winged helix DNA-binding domain"/>
    <property type="match status" value="1"/>
</dbReference>
<dbReference type="GO" id="GO:0006352">
    <property type="term" value="P:DNA-templated transcription initiation"/>
    <property type="evidence" value="ECO:0007669"/>
    <property type="project" value="InterPro"/>
</dbReference>
<dbReference type="Pfam" id="PF02899">
    <property type="entry name" value="Phage_int_SAM_1"/>
    <property type="match status" value="1"/>
</dbReference>
<dbReference type="Pfam" id="PF20239">
    <property type="entry name" value="DUF6596"/>
    <property type="match status" value="1"/>
</dbReference>
<evidence type="ECO:0000313" key="10">
    <source>
        <dbReference type="Proteomes" id="UP001183643"/>
    </source>
</evidence>
<keyword evidence="5 6" id="KW-0238">DNA-binding</keyword>
<dbReference type="InterPro" id="IPR007627">
    <property type="entry name" value="RNA_pol_sigma70_r2"/>
</dbReference>
<dbReference type="InterPro" id="IPR013324">
    <property type="entry name" value="RNA_pol_sigma_r3/r4-like"/>
</dbReference>
<dbReference type="Proteomes" id="UP001183643">
    <property type="component" value="Unassembled WGS sequence"/>
</dbReference>
<dbReference type="InterPro" id="IPR014284">
    <property type="entry name" value="RNA_pol_sigma-70_dom"/>
</dbReference>
<gene>
    <name evidence="9" type="ORF">J2S41_002883</name>
</gene>
<dbReference type="EMBL" id="JAVDYB010000001">
    <property type="protein sequence ID" value="MDR7276105.1"/>
    <property type="molecule type" value="Genomic_DNA"/>
</dbReference>
<keyword evidence="10" id="KW-1185">Reference proteome</keyword>
<evidence type="ECO:0000256" key="3">
    <source>
        <dbReference type="ARBA" id="ARBA00023082"/>
    </source>
</evidence>
<dbReference type="Pfam" id="PF04542">
    <property type="entry name" value="Sigma70_r2"/>
    <property type="match status" value="1"/>
</dbReference>
<organism evidence="9 10">
    <name type="scientific">Catenuloplanes atrovinosus</name>
    <dbReference type="NCBI Taxonomy" id="137266"/>
    <lineage>
        <taxon>Bacteria</taxon>
        <taxon>Bacillati</taxon>
        <taxon>Actinomycetota</taxon>
        <taxon>Actinomycetes</taxon>
        <taxon>Micromonosporales</taxon>
        <taxon>Micromonosporaceae</taxon>
        <taxon>Catenuloplanes</taxon>
    </lineage>
</organism>
<dbReference type="InterPro" id="IPR000838">
    <property type="entry name" value="RNA_pol_sigma70_ECF_CS"/>
</dbReference>
<dbReference type="InterPro" id="IPR011010">
    <property type="entry name" value="DNA_brk_join_enz"/>
</dbReference>
<evidence type="ECO:0000256" key="7">
    <source>
        <dbReference type="SAM" id="MobiDB-lite"/>
    </source>
</evidence>
<dbReference type="GO" id="GO:0016987">
    <property type="term" value="F:sigma factor activity"/>
    <property type="evidence" value="ECO:0007669"/>
    <property type="project" value="UniProtKB-KW"/>
</dbReference>
<dbReference type="InterPro" id="IPR004107">
    <property type="entry name" value="Integrase_SAM-like_N"/>
</dbReference>
<evidence type="ECO:0000256" key="2">
    <source>
        <dbReference type="ARBA" id="ARBA00023015"/>
    </source>
</evidence>
<dbReference type="AlphaFoldDB" id="A0AAE4CC13"/>
<dbReference type="SUPFAM" id="SSF88659">
    <property type="entry name" value="Sigma3 and sigma4 domains of RNA polymerase sigma factors"/>
    <property type="match status" value="1"/>
</dbReference>
<feature type="region of interest" description="Disordered" evidence="7">
    <location>
        <begin position="616"/>
        <end position="635"/>
    </location>
</feature>
<dbReference type="InterPro" id="IPR013325">
    <property type="entry name" value="RNA_pol_sigma_r2"/>
</dbReference>
<dbReference type="NCBIfam" id="TIGR02937">
    <property type="entry name" value="sigma70-ECF"/>
    <property type="match status" value="1"/>
</dbReference>
<dbReference type="InterPro" id="IPR013249">
    <property type="entry name" value="RNA_pol_sigma70_r4_t2"/>
</dbReference>
<dbReference type="SUPFAM" id="SSF56349">
    <property type="entry name" value="DNA breaking-rejoining enzymes"/>
    <property type="match status" value="1"/>
</dbReference>
<dbReference type="PROSITE" id="PS51900">
    <property type="entry name" value="CB"/>
    <property type="match status" value="1"/>
</dbReference>
<evidence type="ECO:0000256" key="6">
    <source>
        <dbReference type="RuleBase" id="RU000716"/>
    </source>
</evidence>
<dbReference type="InterPro" id="IPR036388">
    <property type="entry name" value="WH-like_DNA-bd_sf"/>
</dbReference>
<name>A0AAE4CC13_9ACTN</name>
<dbReference type="SUPFAM" id="SSF88946">
    <property type="entry name" value="Sigma2 domain of RNA polymerase sigma factors"/>
    <property type="match status" value="1"/>
</dbReference>
<feature type="domain" description="Core-binding (CB)" evidence="8">
    <location>
        <begin position="438"/>
        <end position="515"/>
    </location>
</feature>
<dbReference type="RefSeq" id="WP_310367963.1">
    <property type="nucleotide sequence ID" value="NZ_JAVDYB010000001.1"/>
</dbReference>
<dbReference type="Gene3D" id="1.10.1740.10">
    <property type="match status" value="1"/>
</dbReference>
<dbReference type="GO" id="GO:0006950">
    <property type="term" value="P:response to stress"/>
    <property type="evidence" value="ECO:0007669"/>
    <property type="project" value="UniProtKB-ARBA"/>
</dbReference>
<keyword evidence="3 6" id="KW-0731">Sigma factor</keyword>
<accession>A0AAE4CC13</accession>
<dbReference type="InterPro" id="IPR046531">
    <property type="entry name" value="DUF6596"/>
</dbReference>
<feature type="region of interest" description="Disordered" evidence="7">
    <location>
        <begin position="80"/>
        <end position="110"/>
    </location>
</feature>
<evidence type="ECO:0000313" key="9">
    <source>
        <dbReference type="EMBL" id="MDR7276105.1"/>
    </source>
</evidence>
<keyword evidence="4 6" id="KW-0804">Transcription</keyword>
<reference evidence="9" key="1">
    <citation type="submission" date="2023-07" db="EMBL/GenBank/DDBJ databases">
        <title>Sequencing the genomes of 1000 actinobacteria strains.</title>
        <authorList>
            <person name="Klenk H.-P."/>
        </authorList>
    </citation>
    <scope>NUCLEOTIDE SEQUENCE</scope>
    <source>
        <strain evidence="9">DSM 44707</strain>
    </source>
</reference>
<dbReference type="PANTHER" id="PTHR47756">
    <property type="entry name" value="BLL6612 PROTEIN-RELATED"/>
    <property type="match status" value="1"/>
</dbReference>
<protein>
    <recommendedName>
        <fullName evidence="6">RNA polymerase sigma factor</fullName>
    </recommendedName>
</protein>
<dbReference type="PROSITE" id="PS01063">
    <property type="entry name" value="SIGMA70_ECF"/>
    <property type="match status" value="1"/>
</dbReference>
<evidence type="ECO:0000256" key="4">
    <source>
        <dbReference type="ARBA" id="ARBA00023163"/>
    </source>
</evidence>
<dbReference type="GO" id="GO:0003677">
    <property type="term" value="F:DNA binding"/>
    <property type="evidence" value="ECO:0007669"/>
    <property type="project" value="UniProtKB-UniRule"/>
</dbReference>
<dbReference type="InterPro" id="IPR044068">
    <property type="entry name" value="CB"/>
</dbReference>
<proteinExistence type="inferred from homology"/>
<feature type="compositionally biased region" description="Basic and acidic residues" evidence="7">
    <location>
        <begin position="80"/>
        <end position="100"/>
    </location>
</feature>
<evidence type="ECO:0000256" key="5">
    <source>
        <dbReference type="PROSITE-ProRule" id="PRU01248"/>
    </source>
</evidence>
<evidence type="ECO:0000259" key="8">
    <source>
        <dbReference type="PROSITE" id="PS51900"/>
    </source>
</evidence>
<dbReference type="PANTHER" id="PTHR47756:SF1">
    <property type="entry name" value="BLL0085 PROTEIN"/>
    <property type="match status" value="1"/>
</dbReference>
<dbReference type="Pfam" id="PF08281">
    <property type="entry name" value="Sigma70_r4_2"/>
    <property type="match status" value="1"/>
</dbReference>
<evidence type="ECO:0000256" key="1">
    <source>
        <dbReference type="ARBA" id="ARBA00010641"/>
    </source>
</evidence>